<name>A0A2S3WKN8_PSEPU</name>
<proteinExistence type="predicted"/>
<reference evidence="1 2" key="1">
    <citation type="submission" date="2016-08" db="EMBL/GenBank/DDBJ databases">
        <authorList>
            <person name="Seilhamer J.J."/>
        </authorList>
    </citation>
    <scope>NUCLEOTIDE SEQUENCE [LARGE SCALE GENOMIC DNA]</scope>
    <source>
        <strain evidence="1 2">KH-18-2</strain>
    </source>
</reference>
<dbReference type="Proteomes" id="UP000237378">
    <property type="component" value="Unassembled WGS sequence"/>
</dbReference>
<sequence length="80" mass="9159">MGMSAMSMPKKMHQWTDQQDEVGQIRINVGEMFPHPVKGTDRNEHDQYNACFAPPKWWGGASSRMLMVIHDLDPFVSVLL</sequence>
<dbReference type="EMBL" id="MING01000087">
    <property type="protein sequence ID" value="POF99763.1"/>
    <property type="molecule type" value="Genomic_DNA"/>
</dbReference>
<accession>A0A2S3WKN8</accession>
<gene>
    <name evidence="1" type="ORF">BGP82_28430</name>
</gene>
<evidence type="ECO:0000313" key="1">
    <source>
        <dbReference type="EMBL" id="POF99763.1"/>
    </source>
</evidence>
<comment type="caution">
    <text evidence="1">The sequence shown here is derived from an EMBL/GenBank/DDBJ whole genome shotgun (WGS) entry which is preliminary data.</text>
</comment>
<reference evidence="1 2" key="2">
    <citation type="submission" date="2018-03" db="EMBL/GenBank/DDBJ databases">
        <title>Draft genome of Pseudomonas putida strain KH-18-2.</title>
        <authorList>
            <person name="Yoshizawa S."/>
            <person name="Khan N.H."/>
            <person name="Nishimura M."/>
            <person name="Chiura H.X."/>
            <person name="Ogura Y."/>
            <person name="Hayashi T."/>
            <person name="Kogure K."/>
        </authorList>
    </citation>
    <scope>NUCLEOTIDE SEQUENCE [LARGE SCALE GENOMIC DNA]</scope>
    <source>
        <strain evidence="1 2">KH-18-2</strain>
    </source>
</reference>
<organism evidence="1 2">
    <name type="scientific">Pseudomonas putida</name>
    <name type="common">Arthrobacter siderocapsulatus</name>
    <dbReference type="NCBI Taxonomy" id="303"/>
    <lineage>
        <taxon>Bacteria</taxon>
        <taxon>Pseudomonadati</taxon>
        <taxon>Pseudomonadota</taxon>
        <taxon>Gammaproteobacteria</taxon>
        <taxon>Pseudomonadales</taxon>
        <taxon>Pseudomonadaceae</taxon>
        <taxon>Pseudomonas</taxon>
    </lineage>
</organism>
<protein>
    <submittedName>
        <fullName evidence="1">Uncharacterized protein</fullName>
    </submittedName>
</protein>
<dbReference type="AlphaFoldDB" id="A0A2S3WKN8"/>
<evidence type="ECO:0000313" key="2">
    <source>
        <dbReference type="Proteomes" id="UP000237378"/>
    </source>
</evidence>